<comment type="caution">
    <text evidence="2">The sequence shown here is derived from an EMBL/GenBank/DDBJ whole genome shotgun (WGS) entry which is preliminary data.</text>
</comment>
<reference evidence="3" key="1">
    <citation type="journal article" date="2019" name="Int. J. Syst. Evol. Microbiol.">
        <title>The Global Catalogue of Microorganisms (GCM) 10K type strain sequencing project: providing services to taxonomists for standard genome sequencing and annotation.</title>
        <authorList>
            <consortium name="The Broad Institute Genomics Platform"/>
            <consortium name="The Broad Institute Genome Sequencing Center for Infectious Disease"/>
            <person name="Wu L."/>
            <person name="Ma J."/>
        </authorList>
    </citation>
    <scope>NUCLEOTIDE SEQUENCE [LARGE SCALE GENOMIC DNA]</scope>
    <source>
        <strain evidence="3">CGMCC 1.15180</strain>
    </source>
</reference>
<evidence type="ECO:0000256" key="1">
    <source>
        <dbReference type="SAM" id="Phobius"/>
    </source>
</evidence>
<protein>
    <recommendedName>
        <fullName evidence="4">YD repeat-containing protein</fullName>
    </recommendedName>
</protein>
<proteinExistence type="predicted"/>
<keyword evidence="1" id="KW-0472">Membrane</keyword>
<evidence type="ECO:0008006" key="4">
    <source>
        <dbReference type="Google" id="ProtNLM"/>
    </source>
</evidence>
<accession>A0ABW4VI72</accession>
<dbReference type="EMBL" id="JBHUHR010000006">
    <property type="protein sequence ID" value="MFD2033700.1"/>
    <property type="molecule type" value="Genomic_DNA"/>
</dbReference>
<keyword evidence="1" id="KW-0812">Transmembrane</keyword>
<gene>
    <name evidence="2" type="ORF">ACFSKL_02800</name>
</gene>
<dbReference type="RefSeq" id="WP_376883349.1">
    <property type="nucleotide sequence ID" value="NZ_JBHUHR010000006.1"/>
</dbReference>
<feature type="transmembrane region" description="Helical" evidence="1">
    <location>
        <begin position="92"/>
        <end position="110"/>
    </location>
</feature>
<keyword evidence="1" id="KW-1133">Transmembrane helix</keyword>
<evidence type="ECO:0000313" key="2">
    <source>
        <dbReference type="EMBL" id="MFD2033700.1"/>
    </source>
</evidence>
<dbReference type="Proteomes" id="UP001597361">
    <property type="component" value="Unassembled WGS sequence"/>
</dbReference>
<name>A0ABW4VI72_9BACT</name>
<keyword evidence="3" id="KW-1185">Reference proteome</keyword>
<evidence type="ECO:0000313" key="3">
    <source>
        <dbReference type="Proteomes" id="UP001597361"/>
    </source>
</evidence>
<sequence length="129" mass="14748">MTFSASKYIEYTYDAAGSKLSQKTVDGGTTKVSDYLGGFVYEDNKLQFLQHEEEGKPSRNSPLDCFRLEPACGLEYPREMNRESSKTSNTSTIFPIYLWFYFLKLFFMLAGRTTEIRACLPFREVGSGQ</sequence>
<organism evidence="2 3">
    <name type="scientific">Belliella marina</name>
    <dbReference type="NCBI Taxonomy" id="1644146"/>
    <lineage>
        <taxon>Bacteria</taxon>
        <taxon>Pseudomonadati</taxon>
        <taxon>Bacteroidota</taxon>
        <taxon>Cytophagia</taxon>
        <taxon>Cytophagales</taxon>
        <taxon>Cyclobacteriaceae</taxon>
        <taxon>Belliella</taxon>
    </lineage>
</organism>